<proteinExistence type="predicted"/>
<accession>A0ABT3XXG8</accession>
<dbReference type="InterPro" id="IPR028939">
    <property type="entry name" value="P5C_Rdtase_cat_N"/>
</dbReference>
<dbReference type="SUPFAM" id="SSF51735">
    <property type="entry name" value="NAD(P)-binding Rossmann-fold domains"/>
    <property type="match status" value="1"/>
</dbReference>
<dbReference type="RefSeq" id="WP_267267632.1">
    <property type="nucleotide sequence ID" value="NZ_JAOVZW010000033.1"/>
</dbReference>
<dbReference type="PANTHER" id="PTHR14239">
    <property type="entry name" value="DUDULIN-RELATED"/>
    <property type="match status" value="1"/>
</dbReference>
<evidence type="ECO:0000256" key="1">
    <source>
        <dbReference type="ARBA" id="ARBA00023002"/>
    </source>
</evidence>
<keyword evidence="4" id="KW-1185">Reference proteome</keyword>
<reference evidence="3" key="1">
    <citation type="submission" date="2022-10" db="EMBL/GenBank/DDBJ databases">
        <title>Chryseobacterium sp. nov., a novel bacterial species.</title>
        <authorList>
            <person name="Cao Y."/>
        </authorList>
    </citation>
    <scope>NUCLEOTIDE SEQUENCE</scope>
    <source>
        <strain evidence="3">CCTCC AB2015118</strain>
    </source>
</reference>
<evidence type="ECO:0000313" key="3">
    <source>
        <dbReference type="EMBL" id="MCX8526370.1"/>
    </source>
</evidence>
<dbReference type="Pfam" id="PF03807">
    <property type="entry name" value="F420_oxidored"/>
    <property type="match status" value="1"/>
</dbReference>
<dbReference type="EMBL" id="JAOVZW010000033">
    <property type="protein sequence ID" value="MCX8526370.1"/>
    <property type="molecule type" value="Genomic_DNA"/>
</dbReference>
<dbReference type="Proteomes" id="UP001073122">
    <property type="component" value="Unassembled WGS sequence"/>
</dbReference>
<dbReference type="InterPro" id="IPR051267">
    <property type="entry name" value="STEAP_metalloreductase"/>
</dbReference>
<dbReference type="Gene3D" id="3.40.50.720">
    <property type="entry name" value="NAD(P)-binding Rossmann-like Domain"/>
    <property type="match status" value="1"/>
</dbReference>
<name>A0ABT3XXG8_9FLAO</name>
<dbReference type="InterPro" id="IPR036291">
    <property type="entry name" value="NAD(P)-bd_dom_sf"/>
</dbReference>
<organism evidence="3 4">
    <name type="scientific">Chryseobacterium formosus</name>
    <dbReference type="NCBI Taxonomy" id="1537363"/>
    <lineage>
        <taxon>Bacteria</taxon>
        <taxon>Pseudomonadati</taxon>
        <taxon>Bacteroidota</taxon>
        <taxon>Flavobacteriia</taxon>
        <taxon>Flavobacteriales</taxon>
        <taxon>Weeksellaceae</taxon>
        <taxon>Chryseobacterium group</taxon>
        <taxon>Chryseobacterium</taxon>
    </lineage>
</organism>
<evidence type="ECO:0000259" key="2">
    <source>
        <dbReference type="Pfam" id="PF03807"/>
    </source>
</evidence>
<evidence type="ECO:0000313" key="4">
    <source>
        <dbReference type="Proteomes" id="UP001073122"/>
    </source>
</evidence>
<sequence>MKFKNMKIGIVGTGAIGSLLAKKLSKAGHNVKVTNTRAMPELEKIAAGLGAKAATLQDVVKDVDAIIFSMPFNAYKDLPTDLLKEVPQDVVVMDTSNYYPFRDGNIAELEEITESEYISGILDRPLVKVFNNILEGTLKHKGTAARTEGRIAISIAGDNDEHKKVVTQIVDITGFDTVDGGTLAESWRQQPGTPAYCTELEEAELKKALESAEKGKAPGIRDSIMDGLRSKDSWPTYEEILAGNRLQQKGKN</sequence>
<feature type="domain" description="Pyrroline-5-carboxylate reductase catalytic N-terminal" evidence="2">
    <location>
        <begin position="7"/>
        <end position="98"/>
    </location>
</feature>
<gene>
    <name evidence="3" type="ORF">OF897_20850</name>
</gene>
<protein>
    <submittedName>
        <fullName evidence="3">NAD(P)-binding domain-containing protein</fullName>
    </submittedName>
</protein>
<keyword evidence="1" id="KW-0560">Oxidoreductase</keyword>
<comment type="caution">
    <text evidence="3">The sequence shown here is derived from an EMBL/GenBank/DDBJ whole genome shotgun (WGS) entry which is preliminary data.</text>
</comment>